<evidence type="ECO:0000313" key="2">
    <source>
        <dbReference type="Proteomes" id="UP000008783"/>
    </source>
</evidence>
<gene>
    <name evidence="1" type="ORF">PGTG_21595</name>
</gene>
<evidence type="ECO:0000313" key="1">
    <source>
        <dbReference type="EMBL" id="EHS63464.1"/>
    </source>
</evidence>
<protein>
    <submittedName>
        <fullName evidence="1">Uncharacterized protein</fullName>
    </submittedName>
</protein>
<dbReference type="InParanoid" id="H6QRY0"/>
<dbReference type="AlphaFoldDB" id="H6QRY0"/>
<dbReference type="VEuPathDB" id="FungiDB:PGTG_21595"/>
<dbReference type="KEGG" id="pgr:PGTG_21595"/>
<organism evidence="1 2">
    <name type="scientific">Puccinia graminis f. sp. tritici (strain CRL 75-36-700-3 / race SCCL)</name>
    <name type="common">Black stem rust fungus</name>
    <dbReference type="NCBI Taxonomy" id="418459"/>
    <lineage>
        <taxon>Eukaryota</taxon>
        <taxon>Fungi</taxon>
        <taxon>Dikarya</taxon>
        <taxon>Basidiomycota</taxon>
        <taxon>Pucciniomycotina</taxon>
        <taxon>Pucciniomycetes</taxon>
        <taxon>Pucciniales</taxon>
        <taxon>Pucciniaceae</taxon>
        <taxon>Puccinia</taxon>
    </lineage>
</organism>
<name>H6QRY0_PUCGT</name>
<proteinExistence type="predicted"/>
<sequence length="55" mass="5740">MLASGLYTSLLTAVNCRSSSNRSVVLTVNGTPRVAIPNSIPRLESTSDLKYGGNG</sequence>
<dbReference type="Proteomes" id="UP000008783">
    <property type="component" value="Unassembled WGS sequence"/>
</dbReference>
<accession>H6QRY0</accession>
<keyword evidence="2" id="KW-1185">Reference proteome</keyword>
<reference evidence="2" key="1">
    <citation type="journal article" date="2011" name="Proc. Natl. Acad. Sci. U.S.A.">
        <title>Obligate biotrophy features unraveled by the genomic analysis of rust fungi.</title>
        <authorList>
            <person name="Duplessis S."/>
            <person name="Cuomo C.A."/>
            <person name="Lin Y.-C."/>
            <person name="Aerts A."/>
            <person name="Tisserant E."/>
            <person name="Veneault-Fourrey C."/>
            <person name="Joly D.L."/>
            <person name="Hacquard S."/>
            <person name="Amselem J."/>
            <person name="Cantarel B.L."/>
            <person name="Chiu R."/>
            <person name="Coutinho P.M."/>
            <person name="Feau N."/>
            <person name="Field M."/>
            <person name="Frey P."/>
            <person name="Gelhaye E."/>
            <person name="Goldberg J."/>
            <person name="Grabherr M.G."/>
            <person name="Kodira C.D."/>
            <person name="Kohler A."/>
            <person name="Kuees U."/>
            <person name="Lindquist E.A."/>
            <person name="Lucas S.M."/>
            <person name="Mago R."/>
            <person name="Mauceli E."/>
            <person name="Morin E."/>
            <person name="Murat C."/>
            <person name="Pangilinan J.L."/>
            <person name="Park R."/>
            <person name="Pearson M."/>
            <person name="Quesneville H."/>
            <person name="Rouhier N."/>
            <person name="Sakthikumar S."/>
            <person name="Salamov A.A."/>
            <person name="Schmutz J."/>
            <person name="Selles B."/>
            <person name="Shapiro H."/>
            <person name="Tanguay P."/>
            <person name="Tuskan G.A."/>
            <person name="Henrissat B."/>
            <person name="Van de Peer Y."/>
            <person name="Rouze P."/>
            <person name="Ellis J.G."/>
            <person name="Dodds P.N."/>
            <person name="Schein J.E."/>
            <person name="Zhong S."/>
            <person name="Hamelin R.C."/>
            <person name="Grigoriev I.V."/>
            <person name="Szabo L.J."/>
            <person name="Martin F."/>
        </authorList>
    </citation>
    <scope>NUCLEOTIDE SEQUENCE [LARGE SCALE GENOMIC DNA]</scope>
    <source>
        <strain evidence="2">CRL 75-36-700-3 / race SCCL</strain>
    </source>
</reference>
<dbReference type="GeneID" id="13543126"/>
<dbReference type="RefSeq" id="XP_003889749.1">
    <property type="nucleotide sequence ID" value="XM_003889700.1"/>
</dbReference>
<dbReference type="EMBL" id="DS178287">
    <property type="protein sequence ID" value="EHS63464.1"/>
    <property type="molecule type" value="Genomic_DNA"/>
</dbReference>
<dbReference type="HOGENOM" id="CLU_3033443_0_0_1"/>